<evidence type="ECO:0000313" key="1">
    <source>
        <dbReference type="EMBL" id="CAL1382384.1"/>
    </source>
</evidence>
<proteinExistence type="predicted"/>
<sequence length="90" mass="10085">MAFKLASYKLLCQFPHTDHATNCIPCEEQSLPTCPDCSHFFLSIYPSSLLPWWLTGGEEKRNTETDSLGTKEKRKLGGVEAGWEGECFGN</sequence>
<accession>A0AAV2E932</accession>
<dbReference type="Proteomes" id="UP001497516">
    <property type="component" value="Chromosome 4"/>
</dbReference>
<organism evidence="1 2">
    <name type="scientific">Linum trigynum</name>
    <dbReference type="NCBI Taxonomy" id="586398"/>
    <lineage>
        <taxon>Eukaryota</taxon>
        <taxon>Viridiplantae</taxon>
        <taxon>Streptophyta</taxon>
        <taxon>Embryophyta</taxon>
        <taxon>Tracheophyta</taxon>
        <taxon>Spermatophyta</taxon>
        <taxon>Magnoliopsida</taxon>
        <taxon>eudicotyledons</taxon>
        <taxon>Gunneridae</taxon>
        <taxon>Pentapetalae</taxon>
        <taxon>rosids</taxon>
        <taxon>fabids</taxon>
        <taxon>Malpighiales</taxon>
        <taxon>Linaceae</taxon>
        <taxon>Linum</taxon>
    </lineage>
</organism>
<protein>
    <submittedName>
        <fullName evidence="1">Uncharacterized protein</fullName>
    </submittedName>
</protein>
<name>A0AAV2E932_9ROSI</name>
<dbReference type="AlphaFoldDB" id="A0AAV2E932"/>
<keyword evidence="2" id="KW-1185">Reference proteome</keyword>
<gene>
    <name evidence="1" type="ORF">LTRI10_LOCUS23711</name>
</gene>
<evidence type="ECO:0000313" key="2">
    <source>
        <dbReference type="Proteomes" id="UP001497516"/>
    </source>
</evidence>
<reference evidence="1 2" key="1">
    <citation type="submission" date="2024-04" db="EMBL/GenBank/DDBJ databases">
        <authorList>
            <person name="Fracassetti M."/>
        </authorList>
    </citation>
    <scope>NUCLEOTIDE SEQUENCE [LARGE SCALE GENOMIC DNA]</scope>
</reference>
<dbReference type="EMBL" id="OZ034817">
    <property type="protein sequence ID" value="CAL1382384.1"/>
    <property type="molecule type" value="Genomic_DNA"/>
</dbReference>